<protein>
    <submittedName>
        <fullName evidence="3">Formylglycine-generating enzyme family protein</fullName>
    </submittedName>
</protein>
<organism evidence="3 4">
    <name type="scientific">Virgibacillus xinjiangensis</name>
    <dbReference type="NCBI Taxonomy" id="393090"/>
    <lineage>
        <taxon>Bacteria</taxon>
        <taxon>Bacillati</taxon>
        <taxon>Bacillota</taxon>
        <taxon>Bacilli</taxon>
        <taxon>Bacillales</taxon>
        <taxon>Bacillaceae</taxon>
        <taxon>Virgibacillus</taxon>
    </lineage>
</organism>
<keyword evidence="4" id="KW-1185">Reference proteome</keyword>
<dbReference type="RefSeq" id="WP_390269119.1">
    <property type="nucleotide sequence ID" value="NZ_JBHRSA010000013.1"/>
</dbReference>
<dbReference type="Gene3D" id="3.90.1580.10">
    <property type="entry name" value="paralog of FGE (formylglycine-generating enzyme)"/>
    <property type="match status" value="1"/>
</dbReference>
<comment type="caution">
    <text evidence="3">The sequence shown here is derived from an EMBL/GenBank/DDBJ whole genome shotgun (WGS) entry which is preliminary data.</text>
</comment>
<dbReference type="PANTHER" id="PTHR23150">
    <property type="entry name" value="SULFATASE MODIFYING FACTOR 1, 2"/>
    <property type="match status" value="1"/>
</dbReference>
<feature type="domain" description="Sulfatase-modifying factor enzyme-like" evidence="2">
    <location>
        <begin position="43"/>
        <end position="323"/>
    </location>
</feature>
<accession>A0ABV7CT01</accession>
<sequence length="326" mass="36662">MDHSNHSPCCSMSRSDVAQMDKPSAQELDSRKASIPSATVESAAKQIYIPGGSFFMGTKDKEGYPADGEGPVRKVTVDPFYMDAHTVTNAEFCDFVEATGYKTESEQFGWSFVFYQFVSNRTKRKVKQVVQQTPWWLVVQGASWKHPEGTDSSIEEKMDHPVVHVSWNDARAYCEWAGKRLPTEAEWEYAARGGLEHKKFPWGDELTPGEEHRCNVWQGEFPKTNTKEDGYIGTAPAGSFPANGYGLYNMVGNVWEWSSDWFARSVRDRGGRKNPKGPKSGEFRVMRGGSYLCHHSYCNRYRVAARSKNTPDSASGNIGFRCVTDV</sequence>
<evidence type="ECO:0000313" key="4">
    <source>
        <dbReference type="Proteomes" id="UP001595279"/>
    </source>
</evidence>
<dbReference type="InterPro" id="IPR005532">
    <property type="entry name" value="SUMF_dom"/>
</dbReference>
<dbReference type="PANTHER" id="PTHR23150:SF19">
    <property type="entry name" value="FORMYLGLYCINE-GENERATING ENZYME"/>
    <property type="match status" value="1"/>
</dbReference>
<evidence type="ECO:0000256" key="1">
    <source>
        <dbReference type="SAM" id="MobiDB-lite"/>
    </source>
</evidence>
<evidence type="ECO:0000313" key="3">
    <source>
        <dbReference type="EMBL" id="MFC3039521.1"/>
    </source>
</evidence>
<feature type="compositionally biased region" description="Polar residues" evidence="1">
    <location>
        <begin position="1"/>
        <end position="16"/>
    </location>
</feature>
<dbReference type="SUPFAM" id="SSF56436">
    <property type="entry name" value="C-type lectin-like"/>
    <property type="match status" value="1"/>
</dbReference>
<dbReference type="InterPro" id="IPR051043">
    <property type="entry name" value="Sulfatase_Mod_Factor_Kinase"/>
</dbReference>
<feature type="region of interest" description="Disordered" evidence="1">
    <location>
        <begin position="1"/>
        <end position="34"/>
    </location>
</feature>
<dbReference type="InterPro" id="IPR016187">
    <property type="entry name" value="CTDL_fold"/>
</dbReference>
<dbReference type="Proteomes" id="UP001595279">
    <property type="component" value="Unassembled WGS sequence"/>
</dbReference>
<reference evidence="4" key="1">
    <citation type="journal article" date="2019" name="Int. J. Syst. Evol. Microbiol.">
        <title>The Global Catalogue of Microorganisms (GCM) 10K type strain sequencing project: providing services to taxonomists for standard genome sequencing and annotation.</title>
        <authorList>
            <consortium name="The Broad Institute Genomics Platform"/>
            <consortium name="The Broad Institute Genome Sequencing Center for Infectious Disease"/>
            <person name="Wu L."/>
            <person name="Ma J."/>
        </authorList>
    </citation>
    <scope>NUCLEOTIDE SEQUENCE [LARGE SCALE GENOMIC DNA]</scope>
    <source>
        <strain evidence="4">KCTC 13128</strain>
    </source>
</reference>
<proteinExistence type="predicted"/>
<dbReference type="EMBL" id="JBHRSA010000013">
    <property type="protein sequence ID" value="MFC3039521.1"/>
    <property type="molecule type" value="Genomic_DNA"/>
</dbReference>
<gene>
    <name evidence="3" type="ORF">ACFOGI_04600</name>
</gene>
<dbReference type="InterPro" id="IPR042095">
    <property type="entry name" value="SUMF_sf"/>
</dbReference>
<name>A0ABV7CT01_9BACI</name>
<dbReference type="Pfam" id="PF03781">
    <property type="entry name" value="FGE-sulfatase"/>
    <property type="match status" value="1"/>
</dbReference>
<evidence type="ECO:0000259" key="2">
    <source>
        <dbReference type="Pfam" id="PF03781"/>
    </source>
</evidence>